<evidence type="ECO:0000313" key="8">
    <source>
        <dbReference type="EMBL" id="ABY24323.1"/>
    </source>
</evidence>
<reference evidence="9" key="1">
    <citation type="journal article" date="2008" name="J. Bacteriol.">
        <title>Genome sequence of the fish pathogen Renibacterium salmoninarum suggests reductive evolution away from an environmental Arthrobacter ancestor.</title>
        <authorList>
            <person name="Wiens G.D."/>
            <person name="Rockey D.D."/>
            <person name="Wu Z."/>
            <person name="Chang J."/>
            <person name="Levy R."/>
            <person name="Crane S."/>
            <person name="Chen D.S."/>
            <person name="Capri G.R."/>
            <person name="Burnett J.R."/>
            <person name="Sudheesh P.S."/>
            <person name="Schipma M.J."/>
            <person name="Burd H."/>
            <person name="Bhattacharyya A."/>
            <person name="Rhodes L.D."/>
            <person name="Kaul R."/>
            <person name="Strom M.S."/>
        </authorList>
    </citation>
    <scope>NUCLEOTIDE SEQUENCE [LARGE SCALE GENOMIC DNA]</scope>
    <source>
        <strain evidence="9">ATCC 33209 / DSM 20767 / JCM 11484 / NBRC 15589 / NCIMB 2235</strain>
    </source>
</reference>
<dbReference type="Proteomes" id="UP000002007">
    <property type="component" value="Chromosome"/>
</dbReference>
<dbReference type="EC" id="2.7.3.-" evidence="8"/>
<dbReference type="RefSeq" id="WP_012245981.1">
    <property type="nucleotide sequence ID" value="NC_010168.1"/>
</dbReference>
<protein>
    <submittedName>
        <fullName evidence="8">Sensor kinase</fullName>
        <ecNumber evidence="8">2.7.3.-</ecNumber>
    </submittedName>
</protein>
<dbReference type="Gene3D" id="3.30.450.20">
    <property type="entry name" value="PAS domain"/>
    <property type="match status" value="1"/>
</dbReference>
<gene>
    <name evidence="8" type="primary">dpiB.3</name>
    <name evidence="8" type="ordered locus">RSal33209_2598</name>
</gene>
<evidence type="ECO:0000256" key="1">
    <source>
        <dbReference type="ARBA" id="ARBA00004651"/>
    </source>
</evidence>
<dbReference type="KEGG" id="rsa:RSal33209_2598"/>
<dbReference type="EMBL" id="CP000910">
    <property type="protein sequence ID" value="ABY24323.1"/>
    <property type="molecule type" value="Genomic_DNA"/>
</dbReference>
<dbReference type="STRING" id="288705.RSal33209_2598"/>
<keyword evidence="8" id="KW-0418">Kinase</keyword>
<keyword evidence="9" id="KW-1185">Reference proteome</keyword>
<dbReference type="Pfam" id="PF17203">
    <property type="entry name" value="sCache_3_2"/>
    <property type="match status" value="1"/>
</dbReference>
<keyword evidence="2" id="KW-1003">Cell membrane</keyword>
<evidence type="ECO:0000256" key="2">
    <source>
        <dbReference type="ARBA" id="ARBA00022475"/>
    </source>
</evidence>
<evidence type="ECO:0000256" key="6">
    <source>
        <dbReference type="SAM" id="Phobius"/>
    </source>
</evidence>
<name>A9WRP1_RENSM</name>
<dbReference type="AlphaFoldDB" id="A9WRP1"/>
<dbReference type="InterPro" id="IPR033463">
    <property type="entry name" value="sCache_3"/>
</dbReference>
<keyword evidence="3 6" id="KW-0812">Transmembrane</keyword>
<feature type="transmembrane region" description="Helical" evidence="6">
    <location>
        <begin position="85"/>
        <end position="106"/>
    </location>
</feature>
<evidence type="ECO:0000313" key="9">
    <source>
        <dbReference type="Proteomes" id="UP000002007"/>
    </source>
</evidence>
<evidence type="ECO:0000256" key="5">
    <source>
        <dbReference type="ARBA" id="ARBA00023136"/>
    </source>
</evidence>
<organism evidence="8 9">
    <name type="scientific">Renibacterium salmoninarum (strain ATCC 33209 / DSM 20767 / JCM 11484 / NBRC 15589 / NCIMB 2235)</name>
    <dbReference type="NCBI Taxonomy" id="288705"/>
    <lineage>
        <taxon>Bacteria</taxon>
        <taxon>Bacillati</taxon>
        <taxon>Actinomycetota</taxon>
        <taxon>Actinomycetes</taxon>
        <taxon>Micrococcales</taxon>
        <taxon>Micrococcaceae</taxon>
        <taxon>Renibacterium</taxon>
    </lineage>
</organism>
<dbReference type="HOGENOM" id="CLU_1794903_0_0_11"/>
<evidence type="ECO:0000256" key="3">
    <source>
        <dbReference type="ARBA" id="ARBA00022692"/>
    </source>
</evidence>
<keyword evidence="5 6" id="KW-0472">Membrane</keyword>
<comment type="subcellular location">
    <subcellularLocation>
        <location evidence="1">Cell membrane</location>
        <topology evidence="1">Multi-pass membrane protein</topology>
    </subcellularLocation>
</comment>
<feature type="domain" description="Single cache" evidence="7">
    <location>
        <begin position="17"/>
        <end position="83"/>
    </location>
</feature>
<dbReference type="GO" id="GO:0005886">
    <property type="term" value="C:plasma membrane"/>
    <property type="evidence" value="ECO:0007669"/>
    <property type="project" value="UniProtKB-SubCell"/>
</dbReference>
<keyword evidence="8" id="KW-0808">Transferase</keyword>
<dbReference type="SUPFAM" id="SSF103190">
    <property type="entry name" value="Sensory domain-like"/>
    <property type="match status" value="1"/>
</dbReference>
<evidence type="ECO:0000259" key="7">
    <source>
        <dbReference type="Pfam" id="PF17203"/>
    </source>
</evidence>
<keyword evidence="4 6" id="KW-1133">Transmembrane helix</keyword>
<accession>A9WRP1</accession>
<sequence>MISSPSWPRTGPDGRIPNPAELGKPYIGSITQALAGHSYSEVTTGTLGPSVRSIVPVKDSDGQVKAMVAVGVTVTTVDIALSGRIPALLLLGLVLLVAGTLTSWLLGRYLRRITLGWGPERLGQLFSYYESVNRPGVSGGFLRR</sequence>
<dbReference type="InterPro" id="IPR029151">
    <property type="entry name" value="Sensor-like_sf"/>
</dbReference>
<dbReference type="eggNOG" id="COG3290">
    <property type="taxonomic scope" value="Bacteria"/>
</dbReference>
<dbReference type="GO" id="GO:0016301">
    <property type="term" value="F:kinase activity"/>
    <property type="evidence" value="ECO:0007669"/>
    <property type="project" value="UniProtKB-KW"/>
</dbReference>
<evidence type="ECO:0000256" key="4">
    <source>
        <dbReference type="ARBA" id="ARBA00022989"/>
    </source>
</evidence>
<proteinExistence type="predicted"/>